<gene>
    <name evidence="2" type="ORF">BO71DRAFT_352202</name>
</gene>
<evidence type="ECO:0000313" key="2">
    <source>
        <dbReference type="EMBL" id="PYH95030.1"/>
    </source>
</evidence>
<dbReference type="PANTHER" id="PTHR39401:SF1">
    <property type="entry name" value="SNOAL-LIKE DOMAIN-CONTAINING PROTEIN"/>
    <property type="match status" value="1"/>
</dbReference>
<dbReference type="PANTHER" id="PTHR39401">
    <property type="entry name" value="SNOAL-LIKE DOMAIN-CONTAINING PROTEIN"/>
    <property type="match status" value="1"/>
</dbReference>
<dbReference type="EMBL" id="KZ825861">
    <property type="protein sequence ID" value="PYH95030.1"/>
    <property type="molecule type" value="Genomic_DNA"/>
</dbReference>
<reference evidence="2 3" key="1">
    <citation type="submission" date="2018-02" db="EMBL/GenBank/DDBJ databases">
        <title>The genomes of Aspergillus section Nigri reveals drivers in fungal speciation.</title>
        <authorList>
            <consortium name="DOE Joint Genome Institute"/>
            <person name="Vesth T.C."/>
            <person name="Nybo J."/>
            <person name="Theobald S."/>
            <person name="Brandl J."/>
            <person name="Frisvad J.C."/>
            <person name="Nielsen K.F."/>
            <person name="Lyhne E.K."/>
            <person name="Kogle M.E."/>
            <person name="Kuo A."/>
            <person name="Riley R."/>
            <person name="Clum A."/>
            <person name="Nolan M."/>
            <person name="Lipzen A."/>
            <person name="Salamov A."/>
            <person name="Henrissat B."/>
            <person name="Wiebenga A."/>
            <person name="De vries R.P."/>
            <person name="Grigoriev I.V."/>
            <person name="Mortensen U.H."/>
            <person name="Andersen M.R."/>
            <person name="Baker S.E."/>
        </authorList>
    </citation>
    <scope>NUCLEOTIDE SEQUENCE [LARGE SCALE GENOMIC DNA]</scope>
    <source>
        <strain evidence="2 3">CBS 707.79</strain>
    </source>
</reference>
<feature type="transmembrane region" description="Helical" evidence="1">
    <location>
        <begin position="160"/>
        <end position="182"/>
    </location>
</feature>
<keyword evidence="1" id="KW-1133">Transmembrane helix</keyword>
<proteinExistence type="predicted"/>
<name>A0A319DC96_9EURO</name>
<evidence type="ECO:0000313" key="3">
    <source>
        <dbReference type="Proteomes" id="UP000247810"/>
    </source>
</evidence>
<dbReference type="OrthoDB" id="3468019at2759"/>
<accession>A0A319DC96</accession>
<dbReference type="AlphaFoldDB" id="A0A319DC96"/>
<sequence length="185" mass="21290">MSYQIASAPPLSPATSASMISFLESFYRTSDTESLHDQYVVSFTDDATLIMGSKVAHGSEEIRTLRHGLWTHVASRKHFPERVYFGAERELMLYGTVRYVLKADPGNEVEVPWAGRVVFDEKVEKMRFYQVYLVSFLSFFFLFFLSFFLSFFFLGGWLSFLVVFFDCPSWLSFLVGLVYAVYVCG</sequence>
<organism evidence="2 3">
    <name type="scientific">Aspergillus ellipticus CBS 707.79</name>
    <dbReference type="NCBI Taxonomy" id="1448320"/>
    <lineage>
        <taxon>Eukaryota</taxon>
        <taxon>Fungi</taxon>
        <taxon>Dikarya</taxon>
        <taxon>Ascomycota</taxon>
        <taxon>Pezizomycotina</taxon>
        <taxon>Eurotiomycetes</taxon>
        <taxon>Eurotiomycetidae</taxon>
        <taxon>Eurotiales</taxon>
        <taxon>Aspergillaceae</taxon>
        <taxon>Aspergillus</taxon>
        <taxon>Aspergillus subgen. Circumdati</taxon>
    </lineage>
</organism>
<dbReference type="STRING" id="1448320.A0A319DC96"/>
<evidence type="ECO:0008006" key="4">
    <source>
        <dbReference type="Google" id="ProtNLM"/>
    </source>
</evidence>
<protein>
    <recommendedName>
        <fullName evidence="4">SnoaL-like domain-containing protein</fullName>
    </recommendedName>
</protein>
<keyword evidence="1" id="KW-0472">Membrane</keyword>
<dbReference type="InterPro" id="IPR032710">
    <property type="entry name" value="NTF2-like_dom_sf"/>
</dbReference>
<dbReference type="SUPFAM" id="SSF54427">
    <property type="entry name" value="NTF2-like"/>
    <property type="match status" value="1"/>
</dbReference>
<dbReference type="VEuPathDB" id="FungiDB:BO71DRAFT_352202"/>
<keyword evidence="1" id="KW-0812">Transmembrane</keyword>
<keyword evidence="3" id="KW-1185">Reference proteome</keyword>
<evidence type="ECO:0000256" key="1">
    <source>
        <dbReference type="SAM" id="Phobius"/>
    </source>
</evidence>
<feature type="transmembrane region" description="Helical" evidence="1">
    <location>
        <begin position="131"/>
        <end position="154"/>
    </location>
</feature>
<dbReference type="Proteomes" id="UP000247810">
    <property type="component" value="Unassembled WGS sequence"/>
</dbReference>